<organism evidence="1 2">
    <name type="scientific">Bifidobacterium choerinum</name>
    <dbReference type="NCBI Taxonomy" id="35760"/>
    <lineage>
        <taxon>Bacteria</taxon>
        <taxon>Bacillati</taxon>
        <taxon>Actinomycetota</taxon>
        <taxon>Actinomycetes</taxon>
        <taxon>Bifidobacteriales</taxon>
        <taxon>Bifidobacteriaceae</taxon>
        <taxon>Bifidobacterium</taxon>
    </lineage>
</organism>
<protein>
    <submittedName>
        <fullName evidence="1">Gp41</fullName>
    </submittedName>
</protein>
<comment type="caution">
    <text evidence="1">The sequence shown here is derived from an EMBL/GenBank/DDBJ whole genome shotgun (WGS) entry which is preliminary data.</text>
</comment>
<proteinExistence type="predicted"/>
<evidence type="ECO:0000313" key="2">
    <source>
        <dbReference type="Proteomes" id="UP000028995"/>
    </source>
</evidence>
<accession>A0A087AF89</accession>
<evidence type="ECO:0000313" key="1">
    <source>
        <dbReference type="EMBL" id="KFI57439.1"/>
    </source>
</evidence>
<dbReference type="eggNOG" id="ENOG502ZTXQ">
    <property type="taxonomic scope" value="Bacteria"/>
</dbReference>
<sequence length="207" mass="22889">MSEQITYREADGRVFVKSPYSPQFVTLAKQSGARWNAATREWAWAEDNADLARRAVREAYGVDVEQPNAAPVSIEVDAGVLPEEDGELLLGGVAIARRRYRDDPVRLAPNVAVIRGELSASGGSRANPAVWAGHDVWLRVRDVLPAQIAWLKDNVAADAWRVITPETQRVEALKRERAELLARVHDIDVQLEKLDTGLHHDDGEAVA</sequence>
<dbReference type="RefSeq" id="WP_034256236.1">
    <property type="nucleotide sequence ID" value="NZ_JGYU01000005.1"/>
</dbReference>
<dbReference type="EMBL" id="JGYU01000005">
    <property type="protein sequence ID" value="KFI57439.1"/>
    <property type="molecule type" value="Genomic_DNA"/>
</dbReference>
<dbReference type="AlphaFoldDB" id="A0A087AF89"/>
<keyword evidence="2" id="KW-1185">Reference proteome</keyword>
<gene>
    <name evidence="1" type="ORF">BCHO_0858</name>
</gene>
<dbReference type="STRING" id="35760.BCHO_0858"/>
<dbReference type="Proteomes" id="UP000028995">
    <property type="component" value="Unassembled WGS sequence"/>
</dbReference>
<reference evidence="1 2" key="1">
    <citation type="submission" date="2014-03" db="EMBL/GenBank/DDBJ databases">
        <title>Genomics of Bifidobacteria.</title>
        <authorList>
            <person name="Ventura M."/>
            <person name="Milani C."/>
            <person name="Lugli G.A."/>
        </authorList>
    </citation>
    <scope>NUCLEOTIDE SEQUENCE [LARGE SCALE GENOMIC DNA]</scope>
    <source>
        <strain evidence="1 2">LMG 10510</strain>
    </source>
</reference>
<name>A0A087AF89_9BIFI</name>